<feature type="transmembrane region" description="Helical" evidence="7">
    <location>
        <begin position="418"/>
        <end position="436"/>
    </location>
</feature>
<feature type="transmembrane region" description="Helical" evidence="7">
    <location>
        <begin position="448"/>
        <end position="467"/>
    </location>
</feature>
<evidence type="ECO:0000313" key="9">
    <source>
        <dbReference type="Proteomes" id="UP000179145"/>
    </source>
</evidence>
<keyword evidence="3" id="KW-1003">Cell membrane</keyword>
<organism evidence="8 9">
    <name type="scientific">Kozakia baliensis</name>
    <dbReference type="NCBI Taxonomy" id="153496"/>
    <lineage>
        <taxon>Bacteria</taxon>
        <taxon>Pseudomonadati</taxon>
        <taxon>Pseudomonadota</taxon>
        <taxon>Alphaproteobacteria</taxon>
        <taxon>Acetobacterales</taxon>
        <taxon>Acetobacteraceae</taxon>
        <taxon>Kozakia</taxon>
    </lineage>
</organism>
<evidence type="ECO:0000256" key="4">
    <source>
        <dbReference type="ARBA" id="ARBA00022692"/>
    </source>
</evidence>
<dbReference type="InterPro" id="IPR006726">
    <property type="entry name" value="PHBA_efflux_AaeB/fusaric-R"/>
</dbReference>
<keyword evidence="6 7" id="KW-0472">Membrane</keyword>
<evidence type="ECO:0000256" key="6">
    <source>
        <dbReference type="ARBA" id="ARBA00023136"/>
    </source>
</evidence>
<keyword evidence="2" id="KW-0813">Transport</keyword>
<evidence type="ECO:0000256" key="5">
    <source>
        <dbReference type="ARBA" id="ARBA00022989"/>
    </source>
</evidence>
<keyword evidence="9" id="KW-1185">Reference proteome</keyword>
<dbReference type="Proteomes" id="UP000179145">
    <property type="component" value="Chromosome"/>
</dbReference>
<dbReference type="STRING" id="153496.A0U89_00725"/>
<evidence type="ECO:0000256" key="7">
    <source>
        <dbReference type="SAM" id="Phobius"/>
    </source>
</evidence>
<dbReference type="PANTHER" id="PTHR30509">
    <property type="entry name" value="P-HYDROXYBENZOIC ACID EFFLUX PUMP SUBUNIT-RELATED"/>
    <property type="match status" value="1"/>
</dbReference>
<feature type="transmembrane region" description="Helical" evidence="7">
    <location>
        <begin position="394"/>
        <end position="412"/>
    </location>
</feature>
<proteinExistence type="predicted"/>
<keyword evidence="5 7" id="KW-1133">Transmembrane helix</keyword>
<evidence type="ECO:0000256" key="1">
    <source>
        <dbReference type="ARBA" id="ARBA00004651"/>
    </source>
</evidence>
<evidence type="ECO:0000256" key="3">
    <source>
        <dbReference type="ARBA" id="ARBA00022475"/>
    </source>
</evidence>
<reference evidence="8 9" key="1">
    <citation type="journal article" date="2016" name="Microb. Cell Fact.">
        <title>Dissection of exopolysaccharide biosynthesis in Kozakia baliensis.</title>
        <authorList>
            <person name="Brandt J.U."/>
            <person name="Jakob F."/>
            <person name="Behr J."/>
            <person name="Geissler A.J."/>
            <person name="Vogel R.F."/>
        </authorList>
    </citation>
    <scope>NUCLEOTIDE SEQUENCE [LARGE SCALE GENOMIC DNA]</scope>
    <source>
        <strain evidence="8 9">DSM 14400</strain>
    </source>
</reference>
<gene>
    <name evidence="8" type="ORF">A0U89_00725</name>
</gene>
<protein>
    <recommendedName>
        <fullName evidence="10">Fusaric acid resistance protein FusB</fullName>
    </recommendedName>
</protein>
<evidence type="ECO:0000256" key="2">
    <source>
        <dbReference type="ARBA" id="ARBA00022448"/>
    </source>
</evidence>
<dbReference type="PANTHER" id="PTHR30509:SF9">
    <property type="entry name" value="MULTIDRUG RESISTANCE PROTEIN MDTO"/>
    <property type="match status" value="1"/>
</dbReference>
<dbReference type="eggNOG" id="COG1289">
    <property type="taxonomic scope" value="Bacteria"/>
</dbReference>
<feature type="transmembrane region" description="Helical" evidence="7">
    <location>
        <begin position="113"/>
        <end position="132"/>
    </location>
</feature>
<feature type="transmembrane region" description="Helical" evidence="7">
    <location>
        <begin position="139"/>
        <end position="157"/>
    </location>
</feature>
<accession>A0A1D8UQH1</accession>
<comment type="subcellular location">
    <subcellularLocation>
        <location evidence="1">Cell membrane</location>
        <topology evidence="1">Multi-pass membrane protein</topology>
    </subcellularLocation>
</comment>
<keyword evidence="4 7" id="KW-0812">Transmembrane</keyword>
<dbReference type="KEGG" id="kba:A0U89_00725"/>
<evidence type="ECO:0000313" key="8">
    <source>
        <dbReference type="EMBL" id="AOX15895.1"/>
    </source>
</evidence>
<dbReference type="GO" id="GO:0005886">
    <property type="term" value="C:plasma membrane"/>
    <property type="evidence" value="ECO:0007669"/>
    <property type="project" value="UniProtKB-SubCell"/>
</dbReference>
<dbReference type="Pfam" id="PF04632">
    <property type="entry name" value="FUSC"/>
    <property type="match status" value="1"/>
</dbReference>
<feature type="transmembrane region" description="Helical" evidence="7">
    <location>
        <begin position="525"/>
        <end position="548"/>
    </location>
</feature>
<evidence type="ECO:0008006" key="10">
    <source>
        <dbReference type="Google" id="ProtNLM"/>
    </source>
</evidence>
<dbReference type="AlphaFoldDB" id="A0A1D8UQH1"/>
<dbReference type="EMBL" id="CP014674">
    <property type="protein sequence ID" value="AOX15895.1"/>
    <property type="molecule type" value="Genomic_DNA"/>
</dbReference>
<dbReference type="GO" id="GO:0022857">
    <property type="term" value="F:transmembrane transporter activity"/>
    <property type="evidence" value="ECO:0007669"/>
    <property type="project" value="InterPro"/>
</dbReference>
<feature type="transmembrane region" description="Helical" evidence="7">
    <location>
        <begin position="169"/>
        <end position="192"/>
    </location>
</feature>
<feature type="transmembrane region" description="Helical" evidence="7">
    <location>
        <begin position="88"/>
        <end position="107"/>
    </location>
</feature>
<sequence length="727" mass="80405">MRASMIRRVTSWIINSSLGRKPITDWPLAWVYAPSMNAVEFATRNTVASLVALAIAFWMELGEPQWAAMTVWITAQGSRGESLSKGRWRLVGTAMGMIAAVSLLAAFPQAPWLFFPALALWAGLCAGLATVVHNFRSYAFVLAAYTCAIIAMGASSQPDHVFQVAMARGTYICLGVICEMVAGVVFSASLAVKARAFMRTRLIQAISSATAAVYDILREEPPPESDIRAVFSQTLTLNDQIEFTAVEVGHNERAIQCAYATIGILSRIMSRALGLRTRLASVPNRSAVSQDVLIRAAEFLEAMPQRLNDLENVHAARRQLEDLLHLCVQRVQQTLQEEHIEEEEQIAVNDRIALQGVRLLLNEYRDLLTYFAADPTEKLRPEAYRLRHMINWRVAFHNGTRSTVAILLASLIWEVTAWPNGAAFVSFIAVVCGRFATFENTVLVSNKFFYGACAAALASIIPVFLMLPVAPSFGALALAITMPMFVGGLAARNPSTALPAASFSTFFPALLGLDNQGRLNELQWFNSTMALLFGLGAGVIVFKCVLPFDERRVCWIMRDRALNGLRRISRLATKALDENRWIGRNTQSMERLIRYAGTNITPLMDTYLHGTLAVMTIGRNLMHLRQMQNDPGLPSEAAQIIREMFSRIAHHGVTTKRREAEIYRTLEALRVMEHEWPDMEQRLLLTDAIGSLMIVTTELEGNAAFLDTKKFAAGIMSSNAVASGTPS</sequence>
<name>A0A1D8UQH1_9PROT</name>